<sequence length="572" mass="61255">MDFVLRNSPEAGMGAKHDTRGRHRNAYMQAIYPSTTGPPHTDNEGVNAQYIQPYPPKPPDMLLTASVDLNQAQQSAECHTSSVFPIVDRNNPVAGSSLLESRMSKFHNGQDHVFTSLPPGGMGHSGLILMQTTEHTGGDVQVNHGQAYTSSFETNPRNQSTPVGGQVLQHQISRSPGCDLEAGRPASNAKPWLAPEFYGSHHNGHGSPCDFPGILQPGQEMYDVQHPRPIIPFNGLAEETIMDPLMTSQGYNPNVPEVPGASHTNPVPTPAPLSPMSIRNTPASTSTYCTEVPRGGAVAAARCTISSPFLLSSSSLVGTNPLPMKVKQTESPEPTAGPGSSFSSSPKPPLESAKRPYDVITWSSTTGQLVQKNNPKRQRTKAEKDRTKEVVSLGGAYRRPTGLTPSSAHSDITHPDNESPKTNGAETCPVMATPYTSFDSQAEGPNSCPESRRPSAFDVYGFHPKLGHDTVAVGSQFLTDGLVASHPVTKTMNYGTDTNSKSEHATQMQQLSSSYMDVHNADGHPTSPTNAPGPWDDLDLSPFIPGSPFIPDFSHVNSLFPDNNSHSDTSSA</sequence>
<feature type="region of interest" description="Disordered" evidence="1">
    <location>
        <begin position="259"/>
        <end position="279"/>
    </location>
</feature>
<evidence type="ECO:0000313" key="3">
    <source>
        <dbReference type="Proteomes" id="UP000224634"/>
    </source>
</evidence>
<reference evidence="2 3" key="1">
    <citation type="submission" date="2017-10" db="EMBL/GenBank/DDBJ databases">
        <title>Comparative genomics in systemic dimorphic fungi from Ajellomycetaceae.</title>
        <authorList>
            <person name="Munoz J.F."/>
            <person name="Mcewen J.G."/>
            <person name="Clay O.K."/>
            <person name="Cuomo C.A."/>
        </authorList>
    </citation>
    <scope>NUCLEOTIDE SEQUENCE [LARGE SCALE GENOMIC DNA]</scope>
    <source>
        <strain evidence="2 3">UAMH7299</strain>
    </source>
</reference>
<feature type="compositionally biased region" description="Basic and acidic residues" evidence="1">
    <location>
        <begin position="380"/>
        <end position="389"/>
    </location>
</feature>
<dbReference type="AlphaFoldDB" id="A0A2B7YQ92"/>
<gene>
    <name evidence="2" type="ORF">AJ80_02094</name>
</gene>
<dbReference type="EMBL" id="PDNA01000019">
    <property type="protein sequence ID" value="PGH23846.1"/>
    <property type="molecule type" value="Genomic_DNA"/>
</dbReference>
<evidence type="ECO:0000256" key="1">
    <source>
        <dbReference type="SAM" id="MobiDB-lite"/>
    </source>
</evidence>
<comment type="caution">
    <text evidence="2">The sequence shown here is derived from an EMBL/GenBank/DDBJ whole genome shotgun (WGS) entry which is preliminary data.</text>
</comment>
<name>A0A2B7YQ92_POLH7</name>
<feature type="compositionally biased region" description="Polar residues" evidence="1">
    <location>
        <begin position="361"/>
        <end position="373"/>
    </location>
</feature>
<feature type="region of interest" description="Disordered" evidence="1">
    <location>
        <begin position="314"/>
        <end position="426"/>
    </location>
</feature>
<protein>
    <submittedName>
        <fullName evidence="2">Uncharacterized protein</fullName>
    </submittedName>
</protein>
<evidence type="ECO:0000313" key="2">
    <source>
        <dbReference type="EMBL" id="PGH23846.1"/>
    </source>
</evidence>
<organism evidence="2 3">
    <name type="scientific">Polytolypa hystricis (strain UAMH7299)</name>
    <dbReference type="NCBI Taxonomy" id="1447883"/>
    <lineage>
        <taxon>Eukaryota</taxon>
        <taxon>Fungi</taxon>
        <taxon>Dikarya</taxon>
        <taxon>Ascomycota</taxon>
        <taxon>Pezizomycotina</taxon>
        <taxon>Eurotiomycetes</taxon>
        <taxon>Eurotiomycetidae</taxon>
        <taxon>Onygenales</taxon>
        <taxon>Onygenales incertae sedis</taxon>
        <taxon>Polytolypa</taxon>
    </lineage>
</organism>
<proteinExistence type="predicted"/>
<keyword evidence="3" id="KW-1185">Reference proteome</keyword>
<accession>A0A2B7YQ92</accession>
<dbReference type="Proteomes" id="UP000224634">
    <property type="component" value="Unassembled WGS sequence"/>
</dbReference>